<evidence type="ECO:0000313" key="2">
    <source>
        <dbReference type="Proteomes" id="UP001372834"/>
    </source>
</evidence>
<organism evidence="1 2">
    <name type="scientific">Polyplax serrata</name>
    <name type="common">Common mouse louse</name>
    <dbReference type="NCBI Taxonomy" id="468196"/>
    <lineage>
        <taxon>Eukaryota</taxon>
        <taxon>Metazoa</taxon>
        <taxon>Ecdysozoa</taxon>
        <taxon>Arthropoda</taxon>
        <taxon>Hexapoda</taxon>
        <taxon>Insecta</taxon>
        <taxon>Pterygota</taxon>
        <taxon>Neoptera</taxon>
        <taxon>Paraneoptera</taxon>
        <taxon>Psocodea</taxon>
        <taxon>Troctomorpha</taxon>
        <taxon>Phthiraptera</taxon>
        <taxon>Anoplura</taxon>
        <taxon>Polyplacidae</taxon>
        <taxon>Polyplax</taxon>
    </lineage>
</organism>
<evidence type="ECO:0000313" key="1">
    <source>
        <dbReference type="EMBL" id="KAK6622754.1"/>
    </source>
</evidence>
<proteinExistence type="predicted"/>
<dbReference type="Proteomes" id="UP001372834">
    <property type="component" value="Unassembled WGS sequence"/>
</dbReference>
<gene>
    <name evidence="1" type="ORF">RUM43_008597</name>
</gene>
<accession>A0AAN8PV76</accession>
<dbReference type="EMBL" id="JAWJWE010000038">
    <property type="protein sequence ID" value="KAK6622754.1"/>
    <property type="molecule type" value="Genomic_DNA"/>
</dbReference>
<dbReference type="AlphaFoldDB" id="A0AAN8PV76"/>
<protein>
    <submittedName>
        <fullName evidence="1">Uncharacterized protein</fullName>
    </submittedName>
</protein>
<sequence>MEKFPNDIMNFLQKEIKIVQEASDVNSLNQTRRQNIRAEVMLALRKWHVAYGREQGNYTDNETWSSVRSITRWDLDLLDEPADMPITGRVMHLRHMDAF</sequence>
<name>A0AAN8PV76_POLSC</name>
<reference evidence="1 2" key="1">
    <citation type="submission" date="2023-10" db="EMBL/GenBank/DDBJ databases">
        <title>Genomes of two closely related lineages of the louse Polyplax serrata with different host specificities.</title>
        <authorList>
            <person name="Martinu J."/>
            <person name="Tarabai H."/>
            <person name="Stefka J."/>
            <person name="Hypsa V."/>
        </authorList>
    </citation>
    <scope>NUCLEOTIDE SEQUENCE [LARGE SCALE GENOMIC DNA]</scope>
    <source>
        <strain evidence="1">HR10_N</strain>
    </source>
</reference>
<comment type="caution">
    <text evidence="1">The sequence shown here is derived from an EMBL/GenBank/DDBJ whole genome shotgun (WGS) entry which is preliminary data.</text>
</comment>